<evidence type="ECO:0000313" key="4">
    <source>
        <dbReference type="Proteomes" id="UP000284296"/>
    </source>
</evidence>
<dbReference type="EMBL" id="QRXG01000029">
    <property type="protein sequence ID" value="RGT79273.1"/>
    <property type="molecule type" value="Genomic_DNA"/>
</dbReference>
<dbReference type="SMART" id="SM00530">
    <property type="entry name" value="HTH_XRE"/>
    <property type="match status" value="2"/>
</dbReference>
<comment type="caution">
    <text evidence="3">The sequence shown here is derived from an EMBL/GenBank/DDBJ whole genome shotgun (WGS) entry which is preliminary data.</text>
</comment>
<organism evidence="3 4">
    <name type="scientific">Agathobacter rectalis</name>
    <dbReference type="NCBI Taxonomy" id="39491"/>
    <lineage>
        <taxon>Bacteria</taxon>
        <taxon>Bacillati</taxon>
        <taxon>Bacillota</taxon>
        <taxon>Clostridia</taxon>
        <taxon>Lachnospirales</taxon>
        <taxon>Lachnospiraceae</taxon>
        <taxon>Agathobacter</taxon>
    </lineage>
</organism>
<dbReference type="PROSITE" id="PS50943">
    <property type="entry name" value="HTH_CROC1"/>
    <property type="match status" value="2"/>
</dbReference>
<accession>A0A412Q141</accession>
<evidence type="ECO:0000313" key="3">
    <source>
        <dbReference type="EMBL" id="RGT79273.1"/>
    </source>
</evidence>
<dbReference type="CDD" id="cd00093">
    <property type="entry name" value="HTH_XRE"/>
    <property type="match status" value="2"/>
</dbReference>
<dbReference type="PANTHER" id="PTHR46558:SF15">
    <property type="entry name" value="HELIX-TURN-HELIX DOMAIN PROTEIN"/>
    <property type="match status" value="1"/>
</dbReference>
<dbReference type="InterPro" id="IPR010982">
    <property type="entry name" value="Lambda_DNA-bd_dom_sf"/>
</dbReference>
<proteinExistence type="predicted"/>
<protein>
    <recommendedName>
        <fullName evidence="2">HTH cro/C1-type domain-containing protein</fullName>
    </recommendedName>
</protein>
<keyword evidence="1" id="KW-0238">DNA-binding</keyword>
<name>A0A412Q141_9FIRM</name>
<dbReference type="InterPro" id="IPR001387">
    <property type="entry name" value="Cro/C1-type_HTH"/>
</dbReference>
<evidence type="ECO:0000256" key="1">
    <source>
        <dbReference type="ARBA" id="ARBA00023125"/>
    </source>
</evidence>
<feature type="domain" description="HTH cro/C1-type" evidence="2">
    <location>
        <begin position="12"/>
        <end position="48"/>
    </location>
</feature>
<dbReference type="SUPFAM" id="SSF47413">
    <property type="entry name" value="lambda repressor-like DNA-binding domains"/>
    <property type="match status" value="2"/>
</dbReference>
<dbReference type="PANTHER" id="PTHR46558">
    <property type="entry name" value="TRACRIPTIONAL REGULATORY PROTEIN-RELATED-RELATED"/>
    <property type="match status" value="1"/>
</dbReference>
<dbReference type="AlphaFoldDB" id="A0A412Q141"/>
<reference evidence="3 4" key="1">
    <citation type="submission" date="2018-08" db="EMBL/GenBank/DDBJ databases">
        <title>A genome reference for cultivated species of the human gut microbiota.</title>
        <authorList>
            <person name="Zou Y."/>
            <person name="Xue W."/>
            <person name="Luo G."/>
        </authorList>
    </citation>
    <scope>NUCLEOTIDE SEQUENCE [LARGE SCALE GENOMIC DNA]</scope>
    <source>
        <strain evidence="3 4">AF18-16LB</strain>
    </source>
</reference>
<sequence length="226" mass="26687">MSTTYQNFCTRLKEERLRMELSQLEIGQLLRMSQSHYSKAELGKRRFSYYEIQCLCESEADVYYIFTGKRCKIELSYFLSECTVEELICYLEILCMLVELLQRNSEVELDGDIYKKIENIQNALIPCKKGKSIFYKLRRALNYNQKKMADLLEVDVKKLRGMESGKIFPDSEIMWQLSEVFSLPYALLLRDKEGLICEISCLLEFVDESKRKDIIESIKSIHKTFH</sequence>
<gene>
    <name evidence="3" type="ORF">DWX06_13300</name>
</gene>
<dbReference type="Gene3D" id="1.10.260.40">
    <property type="entry name" value="lambda repressor-like DNA-binding domains"/>
    <property type="match status" value="2"/>
</dbReference>
<dbReference type="Proteomes" id="UP000284296">
    <property type="component" value="Unassembled WGS sequence"/>
</dbReference>
<dbReference type="RefSeq" id="WP_118004708.1">
    <property type="nucleotide sequence ID" value="NZ_QRXF01000029.1"/>
</dbReference>
<dbReference type="GO" id="GO:0003677">
    <property type="term" value="F:DNA binding"/>
    <property type="evidence" value="ECO:0007669"/>
    <property type="project" value="UniProtKB-KW"/>
</dbReference>
<feature type="domain" description="HTH cro/C1-type" evidence="2">
    <location>
        <begin position="136"/>
        <end position="188"/>
    </location>
</feature>
<evidence type="ECO:0000259" key="2">
    <source>
        <dbReference type="PROSITE" id="PS50943"/>
    </source>
</evidence>